<comment type="caution">
    <text evidence="1">The sequence shown here is derived from an EMBL/GenBank/DDBJ whole genome shotgun (WGS) entry which is preliminary data.</text>
</comment>
<organism evidence="1 2">
    <name type="scientific">Shouchella clausii</name>
    <name type="common">Alkalihalobacillus clausii</name>
    <dbReference type="NCBI Taxonomy" id="79880"/>
    <lineage>
        <taxon>Bacteria</taxon>
        <taxon>Bacillati</taxon>
        <taxon>Bacillota</taxon>
        <taxon>Bacilli</taxon>
        <taxon>Bacillales</taxon>
        <taxon>Bacillaceae</taxon>
        <taxon>Shouchella</taxon>
    </lineage>
</organism>
<reference evidence="1 2" key="1">
    <citation type="submission" date="2017-07" db="EMBL/GenBank/DDBJ databases">
        <title>Isolation and whole genome analysis of endospore-forming bacteria from heroin.</title>
        <authorList>
            <person name="Kalinowski J."/>
            <person name="Ahrens B."/>
            <person name="Al-Dilaimi A."/>
            <person name="Winkler A."/>
            <person name="Wibberg D."/>
            <person name="Schleenbecker U."/>
            <person name="Ruckert C."/>
            <person name="Wolfel R."/>
            <person name="Grass G."/>
        </authorList>
    </citation>
    <scope>NUCLEOTIDE SEQUENCE [LARGE SCALE GENOMIC DNA]</scope>
    <source>
        <strain evidence="1 2">7539</strain>
    </source>
</reference>
<evidence type="ECO:0000313" key="2">
    <source>
        <dbReference type="Proteomes" id="UP000216207"/>
    </source>
</evidence>
<proteinExistence type="predicted"/>
<evidence type="ECO:0000313" key="1">
    <source>
        <dbReference type="EMBL" id="PAE87445.1"/>
    </source>
</evidence>
<accession>A0A268NWN8</accession>
<protein>
    <submittedName>
        <fullName evidence="1">Uncharacterized protein</fullName>
    </submittedName>
</protein>
<dbReference type="AlphaFoldDB" id="A0A268NWN8"/>
<name>A0A268NWN8_SHOCL</name>
<sequence>MPWIKKESWTLKHAAMLSIKETRQVPLQFVAFDSLYHQNEIPQNRSIKEKVEGENRVYK</sequence>
<gene>
    <name evidence="1" type="ORF">CHH72_18485</name>
</gene>
<dbReference type="EMBL" id="NPCC01000034">
    <property type="protein sequence ID" value="PAE87445.1"/>
    <property type="molecule type" value="Genomic_DNA"/>
</dbReference>
<dbReference type="Proteomes" id="UP000216207">
    <property type="component" value="Unassembled WGS sequence"/>
</dbReference>